<accession>A0ABP9LQU7</accession>
<protein>
    <submittedName>
        <fullName evidence="3">Alpha/beta hydrolase</fullName>
    </submittedName>
</protein>
<dbReference type="Gene3D" id="3.40.50.1820">
    <property type="entry name" value="alpha/beta hydrolase"/>
    <property type="match status" value="1"/>
</dbReference>
<feature type="domain" description="AB hydrolase-1" evidence="2">
    <location>
        <begin position="60"/>
        <end position="199"/>
    </location>
</feature>
<feature type="chain" id="PRO_5046022372" evidence="1">
    <location>
        <begin position="22"/>
        <end position="335"/>
    </location>
</feature>
<dbReference type="PRINTS" id="PR00111">
    <property type="entry name" value="ABHYDROLASE"/>
</dbReference>
<dbReference type="Proteomes" id="UP001501083">
    <property type="component" value="Unassembled WGS sequence"/>
</dbReference>
<dbReference type="EMBL" id="BAABKY010000006">
    <property type="protein sequence ID" value="GAA5082853.1"/>
    <property type="molecule type" value="Genomic_DNA"/>
</dbReference>
<keyword evidence="4" id="KW-1185">Reference proteome</keyword>
<evidence type="ECO:0000259" key="2">
    <source>
        <dbReference type="Pfam" id="PF00561"/>
    </source>
</evidence>
<dbReference type="InterPro" id="IPR050266">
    <property type="entry name" value="AB_hydrolase_sf"/>
</dbReference>
<reference evidence="4" key="1">
    <citation type="journal article" date="2019" name="Int. J. Syst. Evol. Microbiol.">
        <title>The Global Catalogue of Microorganisms (GCM) 10K type strain sequencing project: providing services to taxonomists for standard genome sequencing and annotation.</title>
        <authorList>
            <consortium name="The Broad Institute Genomics Platform"/>
            <consortium name="The Broad Institute Genome Sequencing Center for Infectious Disease"/>
            <person name="Wu L."/>
            <person name="Ma J."/>
        </authorList>
    </citation>
    <scope>NUCLEOTIDE SEQUENCE [LARGE SCALE GENOMIC DNA]</scope>
    <source>
        <strain evidence="4">JCM 19212</strain>
    </source>
</reference>
<evidence type="ECO:0000313" key="4">
    <source>
        <dbReference type="Proteomes" id="UP001501083"/>
    </source>
</evidence>
<keyword evidence="3" id="KW-0378">Hydrolase</keyword>
<dbReference type="InterPro" id="IPR000073">
    <property type="entry name" value="AB_hydrolase_1"/>
</dbReference>
<gene>
    <name evidence="3" type="ORF">GCM10025759_35090</name>
</gene>
<proteinExistence type="predicted"/>
<dbReference type="RefSeq" id="WP_233264100.1">
    <property type="nucleotide sequence ID" value="NZ_BAABKY010000006.1"/>
</dbReference>
<keyword evidence="1" id="KW-0732">Signal</keyword>
<dbReference type="InterPro" id="IPR029058">
    <property type="entry name" value="AB_hydrolase_fold"/>
</dbReference>
<evidence type="ECO:0000256" key="1">
    <source>
        <dbReference type="SAM" id="SignalP"/>
    </source>
</evidence>
<dbReference type="SUPFAM" id="SSF53474">
    <property type="entry name" value="alpha/beta-Hydrolases"/>
    <property type="match status" value="1"/>
</dbReference>
<sequence>MKSITLSTLVALAAMHATVHAAPDAPQQTPDDYAKPAQRIAIAPGRSLNLRCTGNGPRTVLLEAGANADATTWFRVQSLLSQTSRVCSYDRAGYGFSDEGPMPRNLDADVADLSTLIDTAKLKTPLVLVGHSLGSNIVRRYAQLHPKKVAALVLVDPPEQGADALLPEAWKRQGEAGRMQRNAFLDACLKAAEAGTLDKAEGPLASCLRAPPPWQSAAVAATVRANKLKPAYWRTLRSELDANTAIFANPVPVDESHGDIPVTVIAAGFQTPGVPDDVRKVMQDAREQTQTRLIASSSKGRRIDVPEASHEVQLDAPEAVVANISGGANGIDDVR</sequence>
<dbReference type="GO" id="GO:0016787">
    <property type="term" value="F:hydrolase activity"/>
    <property type="evidence" value="ECO:0007669"/>
    <property type="project" value="UniProtKB-KW"/>
</dbReference>
<evidence type="ECO:0000313" key="3">
    <source>
        <dbReference type="EMBL" id="GAA5082853.1"/>
    </source>
</evidence>
<dbReference type="Pfam" id="PF00561">
    <property type="entry name" value="Abhydrolase_1"/>
    <property type="match status" value="1"/>
</dbReference>
<comment type="caution">
    <text evidence="3">The sequence shown here is derived from an EMBL/GenBank/DDBJ whole genome shotgun (WGS) entry which is preliminary data.</text>
</comment>
<organism evidence="3 4">
    <name type="scientific">Lysobacter panacisoli</name>
    <dbReference type="NCBI Taxonomy" id="1255263"/>
    <lineage>
        <taxon>Bacteria</taxon>
        <taxon>Pseudomonadati</taxon>
        <taxon>Pseudomonadota</taxon>
        <taxon>Gammaproteobacteria</taxon>
        <taxon>Lysobacterales</taxon>
        <taxon>Lysobacteraceae</taxon>
        <taxon>Lysobacter</taxon>
    </lineage>
</organism>
<dbReference type="PANTHER" id="PTHR43798">
    <property type="entry name" value="MONOACYLGLYCEROL LIPASE"/>
    <property type="match status" value="1"/>
</dbReference>
<name>A0ABP9LQU7_9GAMM</name>
<feature type="signal peptide" evidence="1">
    <location>
        <begin position="1"/>
        <end position="21"/>
    </location>
</feature>